<evidence type="ECO:0000256" key="2">
    <source>
        <dbReference type="ARBA" id="ARBA00022741"/>
    </source>
</evidence>
<dbReference type="SUPFAM" id="SSF52540">
    <property type="entry name" value="P-loop containing nucleoside triphosphate hydrolases"/>
    <property type="match status" value="1"/>
</dbReference>
<protein>
    <submittedName>
        <fullName evidence="5">ATP-binding cassette domain-containing protein</fullName>
    </submittedName>
</protein>
<evidence type="ECO:0000256" key="1">
    <source>
        <dbReference type="ARBA" id="ARBA00022448"/>
    </source>
</evidence>
<feature type="domain" description="ABC transporter" evidence="4">
    <location>
        <begin position="5"/>
        <end position="204"/>
    </location>
</feature>
<dbReference type="Gene3D" id="3.40.50.300">
    <property type="entry name" value="P-loop containing nucleotide triphosphate hydrolases"/>
    <property type="match status" value="1"/>
</dbReference>
<dbReference type="InterPro" id="IPR050763">
    <property type="entry name" value="ABC_transporter_ATP-binding"/>
</dbReference>
<dbReference type="InterPro" id="IPR027417">
    <property type="entry name" value="P-loop_NTPase"/>
</dbReference>
<dbReference type="EMBL" id="VGJJ01000006">
    <property type="protein sequence ID" value="MBM3281988.1"/>
    <property type="molecule type" value="Genomic_DNA"/>
</dbReference>
<dbReference type="InterPro" id="IPR003439">
    <property type="entry name" value="ABC_transporter-like_ATP-bd"/>
</dbReference>
<evidence type="ECO:0000313" key="5">
    <source>
        <dbReference type="EMBL" id="MBM3281988.1"/>
    </source>
</evidence>
<dbReference type="PANTHER" id="PTHR42711:SF1">
    <property type="entry name" value="ABC-TRANSPORT PROTEIN, ATP-BINDING COMPONENT"/>
    <property type="match status" value="1"/>
</dbReference>
<dbReference type="Proteomes" id="UP000774699">
    <property type="component" value="Unassembled WGS sequence"/>
</dbReference>
<keyword evidence="3 5" id="KW-0067">ATP-binding</keyword>
<evidence type="ECO:0000313" key="6">
    <source>
        <dbReference type="Proteomes" id="UP000774699"/>
    </source>
</evidence>
<dbReference type="AlphaFoldDB" id="A0A8T4CAL0"/>
<dbReference type="GO" id="GO:0005524">
    <property type="term" value="F:ATP binding"/>
    <property type="evidence" value="ECO:0007669"/>
    <property type="project" value="UniProtKB-KW"/>
</dbReference>
<proteinExistence type="predicted"/>
<dbReference type="PROSITE" id="PS50893">
    <property type="entry name" value="ABC_TRANSPORTER_2"/>
    <property type="match status" value="1"/>
</dbReference>
<accession>A0A8T4CAL0</accession>
<keyword evidence="2" id="KW-0547">Nucleotide-binding</keyword>
<dbReference type="GO" id="GO:0016887">
    <property type="term" value="F:ATP hydrolysis activity"/>
    <property type="evidence" value="ECO:0007669"/>
    <property type="project" value="InterPro"/>
</dbReference>
<dbReference type="Pfam" id="PF00005">
    <property type="entry name" value="ABC_tran"/>
    <property type="match status" value="1"/>
</dbReference>
<keyword evidence="1" id="KW-0813">Transport</keyword>
<sequence>MKPAIVVRNLTKTYRVPEKTNGMLHVLTRKNKTITALNKVSFTVNEGEILGYIGPNGSGKSTTIKALTGILTPTSGEVSVLGFVPWKERYEYTKNIGVVFGQKTLLWWDIPPYECFRLYKEIYEMDEKTYEKRINYLIQLFDIKTFMHTPTRKLSLGQRMRCEVVAALIPTPKILFLDEPTIGLDVVAKQRMREAILEVNEKEHP</sequence>
<evidence type="ECO:0000259" key="4">
    <source>
        <dbReference type="PROSITE" id="PS50893"/>
    </source>
</evidence>
<name>A0A8T4CAL0_9ARCH</name>
<comment type="caution">
    <text evidence="5">The sequence shown here is derived from an EMBL/GenBank/DDBJ whole genome shotgun (WGS) entry which is preliminary data.</text>
</comment>
<gene>
    <name evidence="5" type="ORF">FJY86_01435</name>
</gene>
<organism evidence="5 6">
    <name type="scientific">Candidatus Iainarchaeum sp</name>
    <dbReference type="NCBI Taxonomy" id="3101447"/>
    <lineage>
        <taxon>Archaea</taxon>
        <taxon>Candidatus Iainarchaeota</taxon>
        <taxon>Candidatus Iainarchaeia</taxon>
        <taxon>Candidatus Iainarchaeales</taxon>
        <taxon>Candidatus Iainarchaeaceae</taxon>
        <taxon>Candidatus Iainarchaeum</taxon>
    </lineage>
</organism>
<reference evidence="5" key="1">
    <citation type="submission" date="2019-03" db="EMBL/GenBank/DDBJ databases">
        <title>Lake Tanganyika Metagenome-Assembled Genomes (MAGs).</title>
        <authorList>
            <person name="Tran P."/>
        </authorList>
    </citation>
    <scope>NUCLEOTIDE SEQUENCE</scope>
    <source>
        <strain evidence="5">M_DeepCast_50m_m2_156</strain>
    </source>
</reference>
<dbReference type="PANTHER" id="PTHR42711">
    <property type="entry name" value="ABC TRANSPORTER ATP-BINDING PROTEIN"/>
    <property type="match status" value="1"/>
</dbReference>
<evidence type="ECO:0000256" key="3">
    <source>
        <dbReference type="ARBA" id="ARBA00022840"/>
    </source>
</evidence>